<protein>
    <submittedName>
        <fullName evidence="2">Calcium-dependent phosphoinositide phospholipase C</fullName>
    </submittedName>
</protein>
<dbReference type="EMBL" id="SLWR01000012">
    <property type="protein sequence ID" value="TCO43502.1"/>
    <property type="molecule type" value="Genomic_DNA"/>
</dbReference>
<dbReference type="Proteomes" id="UP000295573">
    <property type="component" value="Unassembled WGS sequence"/>
</dbReference>
<dbReference type="Gene3D" id="3.20.20.190">
    <property type="entry name" value="Phosphatidylinositol (PI) phosphodiesterase"/>
    <property type="match status" value="1"/>
</dbReference>
<feature type="signal peptide" evidence="1">
    <location>
        <begin position="1"/>
        <end position="17"/>
    </location>
</feature>
<evidence type="ECO:0000313" key="3">
    <source>
        <dbReference type="Proteomes" id="UP000295573"/>
    </source>
</evidence>
<dbReference type="RefSeq" id="WP_132154740.1">
    <property type="nucleotide sequence ID" value="NZ_SLWR01000012.1"/>
</dbReference>
<dbReference type="InterPro" id="IPR017946">
    <property type="entry name" value="PLC-like_Pdiesterase_TIM-brl"/>
</dbReference>
<comment type="caution">
    <text evidence="2">The sequence shown here is derived from an EMBL/GenBank/DDBJ whole genome shotgun (WGS) entry which is preliminary data.</text>
</comment>
<evidence type="ECO:0000313" key="2">
    <source>
        <dbReference type="EMBL" id="TCO43502.1"/>
    </source>
</evidence>
<keyword evidence="3" id="KW-1185">Reference proteome</keyword>
<dbReference type="CDD" id="cd08589">
    <property type="entry name" value="PI-PLCc_SaPLC1_like"/>
    <property type="match status" value="1"/>
</dbReference>
<dbReference type="AlphaFoldDB" id="A0A4R2IGX5"/>
<dbReference type="OrthoDB" id="195526at2"/>
<dbReference type="InterPro" id="IPR032075">
    <property type="entry name" value="PI-PLC-C1"/>
</dbReference>
<name>A0A4R2IGX5_9ACTN</name>
<dbReference type="SUPFAM" id="SSF51695">
    <property type="entry name" value="PLC-like phosphodiesterases"/>
    <property type="match status" value="1"/>
</dbReference>
<proteinExistence type="predicted"/>
<feature type="chain" id="PRO_5039201144" evidence="1">
    <location>
        <begin position="18"/>
        <end position="385"/>
    </location>
</feature>
<sequence length="385" mass="41497">MRISKTVVAGLASAAIAATGLASTALQSPDTAEKQQSGLRLNQIQFIGAHNAYHREAPDDEKKIQLAQDPGAVGLFYSHASIPAQLEDQNIRAVELDLFPDPKGGLYTYPLIRKLAGKGPLTDPDLAKPGIKVLHWADFDYGTTCTTFVKCLNQVKTWSNANPGHAPIVIQLELKQSDPRLVAAGGVEAPPWDAGNLDSVDQEIRSVFSEQELLSPDDVRRPGLTLEQSVLTKSWPTLAESRGKVMFFFDNGGPGAIRDTYRAGKPNLEGRAVFTRGPEGEPDAAVTMVNDPRGANSAEIQRLVRKGYFVRTRSDEPMSTVLNGELSRVSVALGSGAQMVTTDFPVAGMAARYNSDFVAKLPGDTAVRCNPVSAPVWCRGDVTER</sequence>
<dbReference type="GO" id="GO:0008081">
    <property type="term" value="F:phosphoric diester hydrolase activity"/>
    <property type="evidence" value="ECO:0007669"/>
    <property type="project" value="InterPro"/>
</dbReference>
<reference evidence="2 3" key="1">
    <citation type="journal article" date="2015" name="Stand. Genomic Sci.">
        <title>Genomic Encyclopedia of Bacterial and Archaeal Type Strains, Phase III: the genomes of soil and plant-associated and newly described type strains.</title>
        <authorList>
            <person name="Whitman W.B."/>
            <person name="Woyke T."/>
            <person name="Klenk H.P."/>
            <person name="Zhou Y."/>
            <person name="Lilburn T.G."/>
            <person name="Beck B.J."/>
            <person name="De Vos P."/>
            <person name="Vandamme P."/>
            <person name="Eisen J.A."/>
            <person name="Garrity G."/>
            <person name="Hugenholtz P."/>
            <person name="Kyrpides N.C."/>
        </authorList>
    </citation>
    <scope>NUCLEOTIDE SEQUENCE [LARGE SCALE GENOMIC DNA]</scope>
    <source>
        <strain evidence="2 3">VKM Ac-2541</strain>
    </source>
</reference>
<dbReference type="GO" id="GO:0006629">
    <property type="term" value="P:lipid metabolic process"/>
    <property type="evidence" value="ECO:0007669"/>
    <property type="project" value="InterPro"/>
</dbReference>
<organism evidence="2 3">
    <name type="scientific">Kribbella antiqua</name>
    <dbReference type="NCBI Taxonomy" id="2512217"/>
    <lineage>
        <taxon>Bacteria</taxon>
        <taxon>Bacillati</taxon>
        <taxon>Actinomycetota</taxon>
        <taxon>Actinomycetes</taxon>
        <taxon>Propionibacteriales</taxon>
        <taxon>Kribbellaceae</taxon>
        <taxon>Kribbella</taxon>
    </lineage>
</organism>
<accession>A0A4R2IGX5</accession>
<keyword evidence="1" id="KW-0732">Signal</keyword>
<dbReference type="Pfam" id="PF16670">
    <property type="entry name" value="PI-PLC-C1"/>
    <property type="match status" value="1"/>
</dbReference>
<gene>
    <name evidence="2" type="ORF">EV646_11278</name>
</gene>
<evidence type="ECO:0000256" key="1">
    <source>
        <dbReference type="SAM" id="SignalP"/>
    </source>
</evidence>